<dbReference type="Pfam" id="PF00534">
    <property type="entry name" value="Glycos_transf_1"/>
    <property type="match status" value="1"/>
</dbReference>
<dbReference type="Pfam" id="PF13439">
    <property type="entry name" value="Glyco_transf_4"/>
    <property type="match status" value="1"/>
</dbReference>
<dbReference type="InterPro" id="IPR028098">
    <property type="entry name" value="Glyco_trans_4-like_N"/>
</dbReference>
<dbReference type="InterPro" id="IPR001296">
    <property type="entry name" value="Glyco_trans_1"/>
</dbReference>
<accession>A0ABY6MJH1</accession>
<dbReference type="Proteomes" id="UP001163156">
    <property type="component" value="Chromosome"/>
</dbReference>
<gene>
    <name evidence="3" type="ORF">OM944_05420</name>
</gene>
<keyword evidence="3" id="KW-0808">Transferase</keyword>
<feature type="domain" description="Glycosyltransferase subfamily 4-like N-terminal" evidence="2">
    <location>
        <begin position="29"/>
        <end position="184"/>
    </location>
</feature>
<proteinExistence type="predicted"/>
<keyword evidence="4" id="KW-1185">Reference proteome</keyword>
<dbReference type="Gene3D" id="3.40.50.2000">
    <property type="entry name" value="Glycogen Phosphorylase B"/>
    <property type="match status" value="2"/>
</dbReference>
<dbReference type="GO" id="GO:0016757">
    <property type="term" value="F:glycosyltransferase activity"/>
    <property type="evidence" value="ECO:0007669"/>
    <property type="project" value="UniProtKB-KW"/>
</dbReference>
<evidence type="ECO:0000313" key="3">
    <source>
        <dbReference type="EMBL" id="UZD23931.1"/>
    </source>
</evidence>
<dbReference type="RefSeq" id="WP_264810642.1">
    <property type="nucleotide sequence ID" value="NZ_CP110226.1"/>
</dbReference>
<keyword evidence="3" id="KW-0328">Glycosyltransferase</keyword>
<dbReference type="EMBL" id="CP110226">
    <property type="protein sequence ID" value="UZD23931.1"/>
    <property type="molecule type" value="Genomic_DNA"/>
</dbReference>
<protein>
    <submittedName>
        <fullName evidence="3">Glycosyltransferase</fullName>
        <ecNumber evidence="3">2.4.-.-</ecNumber>
    </submittedName>
</protein>
<evidence type="ECO:0000313" key="4">
    <source>
        <dbReference type="Proteomes" id="UP001163156"/>
    </source>
</evidence>
<reference evidence="3" key="1">
    <citation type="submission" date="2022-10" db="EMBL/GenBank/DDBJ databases">
        <title>Algoriphagus sp. a novel bacteria isolate from halophytes salicornia europaea.</title>
        <authorList>
            <person name="Peng Y."/>
            <person name="Jiang L."/>
            <person name="Lee J."/>
        </authorList>
    </citation>
    <scope>NUCLEOTIDE SEQUENCE</scope>
    <source>
        <strain evidence="3">TR-M5</strain>
    </source>
</reference>
<organism evidence="3 4">
    <name type="scientific">Algoriphagus halophytocola</name>
    <dbReference type="NCBI Taxonomy" id="2991499"/>
    <lineage>
        <taxon>Bacteria</taxon>
        <taxon>Pseudomonadati</taxon>
        <taxon>Bacteroidota</taxon>
        <taxon>Cytophagia</taxon>
        <taxon>Cytophagales</taxon>
        <taxon>Cyclobacteriaceae</taxon>
        <taxon>Algoriphagus</taxon>
    </lineage>
</organism>
<dbReference type="PANTHER" id="PTHR12526">
    <property type="entry name" value="GLYCOSYLTRANSFERASE"/>
    <property type="match status" value="1"/>
</dbReference>
<feature type="domain" description="Glycosyl transferase family 1" evidence="1">
    <location>
        <begin position="195"/>
        <end position="359"/>
    </location>
</feature>
<evidence type="ECO:0000259" key="2">
    <source>
        <dbReference type="Pfam" id="PF13439"/>
    </source>
</evidence>
<dbReference type="EC" id="2.4.-.-" evidence="3"/>
<sequence>MSKGSPKILSTGIKGKIRVLHCIETISSGGVEKVRLNYTRIMSNDFFELKIVCTQAKGQIRSELESLGVEVIAIGTFNHPFEIRKYRKLLQVIQAFKPHIIHGAVFEGNSMAFVGKLFGGVPISILEETSDPKFRSKRANQLLGFYSRFANAVIGISPAVIEYLKNQVGVPNQKLKLIPNGVDIPMPTNPKVIQILKDKLQIREGDVVVGAVGRVYNQVKRFSDILEAMAILSLPHLKFILIGNGPDLESLKEQASSLGLQDQAHFVGYEADPNAFYGLMDVFCVPSLQEGFGLVAVEAMFHHLPVIASQVGGLKDVVQEGKTGYLIPPLSPDLMAEKIKNLIENPTLRSSMGERGKQRALENYTSERYCKEVEKLYLELLSNKKIEI</sequence>
<evidence type="ECO:0000259" key="1">
    <source>
        <dbReference type="Pfam" id="PF00534"/>
    </source>
</evidence>
<name>A0ABY6MJH1_9BACT</name>
<dbReference type="PANTHER" id="PTHR12526:SF630">
    <property type="entry name" value="GLYCOSYLTRANSFERASE"/>
    <property type="match status" value="1"/>
</dbReference>
<dbReference type="SUPFAM" id="SSF53756">
    <property type="entry name" value="UDP-Glycosyltransferase/glycogen phosphorylase"/>
    <property type="match status" value="1"/>
</dbReference>